<feature type="region of interest" description="Disordered" evidence="1">
    <location>
        <begin position="1"/>
        <end position="21"/>
    </location>
</feature>
<evidence type="ECO:0000259" key="3">
    <source>
        <dbReference type="Pfam" id="PF20153"/>
    </source>
</evidence>
<keyword evidence="2" id="KW-0812">Transmembrane</keyword>
<sequence>MSQDSHRGSSDVEQGRTESVPIVNGRFKPTADDDACFNLWNTYVEQAWYYDKRLLEGWKGDMDGMLLFSALYSAALTAPIVESYQKLQQDPADATLAVLTQMSQQLASLSNGTAAPFREPRAFEPDTSALICNMLWFLSLALALTCSLLATFVQQWVRDFLHKTTIRPSPVVQARVLAFSYLGLRRFGLHTFVDIIPILLHISLLFFFAGLVAFLFPINRPLMYLMAGFLTIFMLVYTVLSYMPLVWLDTPYRTPVSDLLWRVGNRLRGLILRYHQLPGADLSLTEAMLEMSLKDPSKRDQQCMTFTMKLLNHDTELLPMFVAIPEAVLSGNGVRLENLNVIAPILTSPDPDANIVSRISNFISGSGRSVDPNRQELHMEISLRALWSMAHLVIRHATEGSHSDTPVFRSAEHPQQF</sequence>
<gene>
    <name evidence="4" type="ORF">VKT23_007295</name>
</gene>
<feature type="transmembrane region" description="Helical" evidence="2">
    <location>
        <begin position="222"/>
        <end position="243"/>
    </location>
</feature>
<name>A0ABR1JNR8_9AGAR</name>
<reference evidence="4 5" key="1">
    <citation type="submission" date="2024-01" db="EMBL/GenBank/DDBJ databases">
        <title>A draft genome for the cacao thread blight pathogen Marasmiellus scandens.</title>
        <authorList>
            <person name="Baruah I.K."/>
            <person name="Leung J."/>
            <person name="Bukari Y."/>
            <person name="Amoako-Attah I."/>
            <person name="Meinhardt L.W."/>
            <person name="Bailey B.A."/>
            <person name="Cohen S.P."/>
        </authorList>
    </citation>
    <scope>NUCLEOTIDE SEQUENCE [LARGE SCALE GENOMIC DNA]</scope>
    <source>
        <strain evidence="4 5">GH-19</strain>
    </source>
</reference>
<evidence type="ECO:0000256" key="1">
    <source>
        <dbReference type="SAM" id="MobiDB-lite"/>
    </source>
</evidence>
<dbReference type="Pfam" id="PF20153">
    <property type="entry name" value="DUF6535"/>
    <property type="match status" value="1"/>
</dbReference>
<feature type="compositionally biased region" description="Basic and acidic residues" evidence="1">
    <location>
        <begin position="1"/>
        <end position="16"/>
    </location>
</feature>
<proteinExistence type="predicted"/>
<accession>A0ABR1JNR8</accession>
<protein>
    <recommendedName>
        <fullName evidence="3">DUF6535 domain-containing protein</fullName>
    </recommendedName>
</protein>
<comment type="caution">
    <text evidence="4">The sequence shown here is derived from an EMBL/GenBank/DDBJ whole genome shotgun (WGS) entry which is preliminary data.</text>
</comment>
<evidence type="ECO:0000313" key="4">
    <source>
        <dbReference type="EMBL" id="KAK7462708.1"/>
    </source>
</evidence>
<evidence type="ECO:0000313" key="5">
    <source>
        <dbReference type="Proteomes" id="UP001498398"/>
    </source>
</evidence>
<organism evidence="4 5">
    <name type="scientific">Marasmiellus scandens</name>
    <dbReference type="NCBI Taxonomy" id="2682957"/>
    <lineage>
        <taxon>Eukaryota</taxon>
        <taxon>Fungi</taxon>
        <taxon>Dikarya</taxon>
        <taxon>Basidiomycota</taxon>
        <taxon>Agaricomycotina</taxon>
        <taxon>Agaricomycetes</taxon>
        <taxon>Agaricomycetidae</taxon>
        <taxon>Agaricales</taxon>
        <taxon>Marasmiineae</taxon>
        <taxon>Omphalotaceae</taxon>
        <taxon>Marasmiellus</taxon>
    </lineage>
</organism>
<feature type="transmembrane region" description="Helical" evidence="2">
    <location>
        <begin position="195"/>
        <end position="216"/>
    </location>
</feature>
<feature type="domain" description="DUF6535" evidence="3">
    <location>
        <begin position="40"/>
        <end position="216"/>
    </location>
</feature>
<dbReference type="InterPro" id="IPR045338">
    <property type="entry name" value="DUF6535"/>
</dbReference>
<keyword evidence="2" id="KW-0472">Membrane</keyword>
<dbReference type="EMBL" id="JBANRG010000010">
    <property type="protein sequence ID" value="KAK7462708.1"/>
    <property type="molecule type" value="Genomic_DNA"/>
</dbReference>
<keyword evidence="5" id="KW-1185">Reference proteome</keyword>
<keyword evidence="2" id="KW-1133">Transmembrane helix</keyword>
<evidence type="ECO:0000256" key="2">
    <source>
        <dbReference type="SAM" id="Phobius"/>
    </source>
</evidence>
<feature type="transmembrane region" description="Helical" evidence="2">
    <location>
        <begin position="134"/>
        <end position="153"/>
    </location>
</feature>
<dbReference type="Proteomes" id="UP001498398">
    <property type="component" value="Unassembled WGS sequence"/>
</dbReference>